<dbReference type="GO" id="GO:0003700">
    <property type="term" value="F:DNA-binding transcription factor activity"/>
    <property type="evidence" value="ECO:0007669"/>
    <property type="project" value="InterPro"/>
</dbReference>
<keyword evidence="2" id="KW-0805">Transcription regulation</keyword>
<evidence type="ECO:0000259" key="5">
    <source>
        <dbReference type="PROSITE" id="PS50931"/>
    </source>
</evidence>
<comment type="similarity">
    <text evidence="1">Belongs to the LysR transcriptional regulatory family.</text>
</comment>
<dbReference type="InterPro" id="IPR050389">
    <property type="entry name" value="LysR-type_TF"/>
</dbReference>
<dbReference type="PANTHER" id="PTHR30118">
    <property type="entry name" value="HTH-TYPE TRANSCRIPTIONAL REGULATOR LEUO-RELATED"/>
    <property type="match status" value="1"/>
</dbReference>
<proteinExistence type="inferred from homology"/>
<reference evidence="6 7" key="1">
    <citation type="submission" date="2019-02" db="EMBL/GenBank/DDBJ databases">
        <title>Genomic Encyclopedia of Type Strains, Phase IV (KMG-IV): sequencing the most valuable type-strain genomes for metagenomic binning, comparative biology and taxonomic classification.</title>
        <authorList>
            <person name="Goeker M."/>
        </authorList>
    </citation>
    <scope>NUCLEOTIDE SEQUENCE [LARGE SCALE GENOMIC DNA]</scope>
    <source>
        <strain evidence="6 7">K24</strain>
    </source>
</reference>
<keyword evidence="4" id="KW-0804">Transcription</keyword>
<gene>
    <name evidence="6" type="ORF">EV675_0036</name>
</gene>
<evidence type="ECO:0000256" key="1">
    <source>
        <dbReference type="ARBA" id="ARBA00009437"/>
    </source>
</evidence>
<organism evidence="6 7">
    <name type="scientific">Pigmentiphaga kullae</name>
    <dbReference type="NCBI Taxonomy" id="151784"/>
    <lineage>
        <taxon>Bacteria</taxon>
        <taxon>Pseudomonadati</taxon>
        <taxon>Pseudomonadota</taxon>
        <taxon>Betaproteobacteria</taxon>
        <taxon>Burkholderiales</taxon>
        <taxon>Alcaligenaceae</taxon>
        <taxon>Pigmentiphaga</taxon>
    </lineage>
</organism>
<sequence length="313" mass="35185">MVGRVDLNLLLTLETLLNELNVTKAAVKLNSSQPAVSAQLVRLRRMFDDPLLIPGARGMTPTPRALELAPRLSELLDGFRTLVQPDHFDPRTAQGSILIGTNDATQCRLAKWFGNLANMAPGVQIGFVTANRSTVPDVEQHMASGQVDLIISRRSAFPDRLHVRPLHDETFVCAMRWDHPYRKKQLTLKDFVAMRHVIVLPLGGEFDDVTDEILKDMGLSRQTVVSVPSFLVAERVLRNTDFVSVFPTSLARGMMSTLKSYPLPYTLPKFEFAMAWHVRTHLSPLHRWVRDQIAEELVGGREEDGDPMSQIAW</sequence>
<dbReference type="InterPro" id="IPR036388">
    <property type="entry name" value="WH-like_DNA-bd_sf"/>
</dbReference>
<dbReference type="Pfam" id="PF00126">
    <property type="entry name" value="HTH_1"/>
    <property type="match status" value="1"/>
</dbReference>
<dbReference type="SUPFAM" id="SSF46785">
    <property type="entry name" value="Winged helix' DNA-binding domain"/>
    <property type="match status" value="1"/>
</dbReference>
<dbReference type="Gene3D" id="3.40.190.10">
    <property type="entry name" value="Periplasmic binding protein-like II"/>
    <property type="match status" value="2"/>
</dbReference>
<dbReference type="Proteomes" id="UP000292445">
    <property type="component" value="Unassembled WGS sequence"/>
</dbReference>
<evidence type="ECO:0000256" key="4">
    <source>
        <dbReference type="ARBA" id="ARBA00023163"/>
    </source>
</evidence>
<dbReference type="InterPro" id="IPR000847">
    <property type="entry name" value="LysR_HTH_N"/>
</dbReference>
<evidence type="ECO:0000256" key="2">
    <source>
        <dbReference type="ARBA" id="ARBA00023015"/>
    </source>
</evidence>
<keyword evidence="7" id="KW-1185">Reference proteome</keyword>
<dbReference type="InterPro" id="IPR005119">
    <property type="entry name" value="LysR_subst-bd"/>
</dbReference>
<dbReference type="PANTHER" id="PTHR30118:SF15">
    <property type="entry name" value="TRANSCRIPTIONAL REGULATORY PROTEIN"/>
    <property type="match status" value="1"/>
</dbReference>
<protein>
    <submittedName>
        <fullName evidence="6">LysR family transcriptional regulator</fullName>
    </submittedName>
</protein>
<dbReference type="InterPro" id="IPR036390">
    <property type="entry name" value="WH_DNA-bd_sf"/>
</dbReference>
<feature type="domain" description="HTH lysR-type" evidence="5">
    <location>
        <begin position="5"/>
        <end position="62"/>
    </location>
</feature>
<dbReference type="GO" id="GO:0003677">
    <property type="term" value="F:DNA binding"/>
    <property type="evidence" value="ECO:0007669"/>
    <property type="project" value="UniProtKB-KW"/>
</dbReference>
<name>A0A4Q7NGH6_9BURK</name>
<dbReference type="Pfam" id="PF03466">
    <property type="entry name" value="LysR_substrate"/>
    <property type="match status" value="1"/>
</dbReference>
<keyword evidence="3" id="KW-0238">DNA-binding</keyword>
<dbReference type="EMBL" id="SGXC01000001">
    <property type="protein sequence ID" value="RZS84034.1"/>
    <property type="molecule type" value="Genomic_DNA"/>
</dbReference>
<evidence type="ECO:0000313" key="7">
    <source>
        <dbReference type="Proteomes" id="UP000292445"/>
    </source>
</evidence>
<evidence type="ECO:0000313" key="6">
    <source>
        <dbReference type="EMBL" id="RZS84034.1"/>
    </source>
</evidence>
<dbReference type="Gene3D" id="1.10.10.10">
    <property type="entry name" value="Winged helix-like DNA-binding domain superfamily/Winged helix DNA-binding domain"/>
    <property type="match status" value="1"/>
</dbReference>
<evidence type="ECO:0000256" key="3">
    <source>
        <dbReference type="ARBA" id="ARBA00023125"/>
    </source>
</evidence>
<comment type="caution">
    <text evidence="6">The sequence shown here is derived from an EMBL/GenBank/DDBJ whole genome shotgun (WGS) entry which is preliminary data.</text>
</comment>
<dbReference type="RefSeq" id="WP_130355434.1">
    <property type="nucleotide sequence ID" value="NZ_SGXC01000001.1"/>
</dbReference>
<dbReference type="PROSITE" id="PS50931">
    <property type="entry name" value="HTH_LYSR"/>
    <property type="match status" value="1"/>
</dbReference>
<dbReference type="OrthoDB" id="8557381at2"/>
<dbReference type="SUPFAM" id="SSF53850">
    <property type="entry name" value="Periplasmic binding protein-like II"/>
    <property type="match status" value="1"/>
</dbReference>
<accession>A0A4Q7NGH6</accession>
<dbReference type="AlphaFoldDB" id="A0A4Q7NGH6"/>